<proteinExistence type="predicted"/>
<comment type="caution">
    <text evidence="1">The sequence shown here is derived from an EMBL/GenBank/DDBJ whole genome shotgun (WGS) entry which is preliminary data.</text>
</comment>
<evidence type="ECO:0008006" key="3">
    <source>
        <dbReference type="Google" id="ProtNLM"/>
    </source>
</evidence>
<reference evidence="1 2" key="1">
    <citation type="submission" date="2020-03" db="EMBL/GenBank/DDBJ databases">
        <title>Whole genome shotgun sequence of Phytohabitans houttuyneae NBRC 108639.</title>
        <authorList>
            <person name="Komaki H."/>
            <person name="Tamura T."/>
        </authorList>
    </citation>
    <scope>NUCLEOTIDE SEQUENCE [LARGE SCALE GENOMIC DNA]</scope>
    <source>
        <strain evidence="1 2">NBRC 108639</strain>
    </source>
</reference>
<dbReference type="SUPFAM" id="SSF46785">
    <property type="entry name" value="Winged helix' DNA-binding domain"/>
    <property type="match status" value="1"/>
</dbReference>
<keyword evidence="2" id="KW-1185">Reference proteome</keyword>
<evidence type="ECO:0000313" key="1">
    <source>
        <dbReference type="EMBL" id="GFJ76227.1"/>
    </source>
</evidence>
<dbReference type="Gene3D" id="1.10.10.10">
    <property type="entry name" value="Winged helix-like DNA-binding domain superfamily/Winged helix DNA-binding domain"/>
    <property type="match status" value="1"/>
</dbReference>
<dbReference type="AlphaFoldDB" id="A0A6V8K353"/>
<reference evidence="1 2" key="2">
    <citation type="submission" date="2020-03" db="EMBL/GenBank/DDBJ databases">
        <authorList>
            <person name="Ichikawa N."/>
            <person name="Kimura A."/>
            <person name="Kitahashi Y."/>
            <person name="Uohara A."/>
        </authorList>
    </citation>
    <scope>NUCLEOTIDE SEQUENCE [LARGE SCALE GENOMIC DNA]</scope>
    <source>
        <strain evidence="1 2">NBRC 108639</strain>
    </source>
</reference>
<dbReference type="RefSeq" id="WP_246273126.1">
    <property type="nucleotide sequence ID" value="NZ_BLPF01000001.1"/>
</dbReference>
<dbReference type="InterPro" id="IPR036390">
    <property type="entry name" value="WH_DNA-bd_sf"/>
</dbReference>
<protein>
    <recommendedName>
        <fullName evidence="3">MarR family transcriptional regulator</fullName>
    </recommendedName>
</protein>
<dbReference type="EMBL" id="BLPF01000001">
    <property type="protein sequence ID" value="GFJ76227.1"/>
    <property type="molecule type" value="Genomic_DNA"/>
</dbReference>
<name>A0A6V8K353_9ACTN</name>
<accession>A0A6V8K353</accession>
<evidence type="ECO:0000313" key="2">
    <source>
        <dbReference type="Proteomes" id="UP000482800"/>
    </source>
</evidence>
<sequence length="80" mass="9129">MTDHVARIQAEWARERPDVDTAPQGVIGRLHRLAAHLTEELCVVYRRHGLSEGEFDVLAALRRAGAPYERAPASWPRSRW</sequence>
<dbReference type="InterPro" id="IPR036388">
    <property type="entry name" value="WH-like_DNA-bd_sf"/>
</dbReference>
<dbReference type="Proteomes" id="UP000482800">
    <property type="component" value="Unassembled WGS sequence"/>
</dbReference>
<gene>
    <name evidence="1" type="ORF">Phou_004070</name>
</gene>
<organism evidence="1 2">
    <name type="scientific">Phytohabitans houttuyneae</name>
    <dbReference type="NCBI Taxonomy" id="1076126"/>
    <lineage>
        <taxon>Bacteria</taxon>
        <taxon>Bacillati</taxon>
        <taxon>Actinomycetota</taxon>
        <taxon>Actinomycetes</taxon>
        <taxon>Micromonosporales</taxon>
        <taxon>Micromonosporaceae</taxon>
    </lineage>
</organism>